<dbReference type="AlphaFoldDB" id="A0A7L0KA11"/>
<dbReference type="Proteomes" id="UP000537522">
    <property type="component" value="Unassembled WGS sequence"/>
</dbReference>
<evidence type="ECO:0000256" key="1">
    <source>
        <dbReference type="ARBA" id="ARBA00023157"/>
    </source>
</evidence>
<keyword evidence="4" id="KW-1185">Reference proteome</keyword>
<dbReference type="Pfam" id="PF00089">
    <property type="entry name" value="Trypsin"/>
    <property type="match status" value="1"/>
</dbReference>
<evidence type="ECO:0000313" key="3">
    <source>
        <dbReference type="EMBL" id="NXK53240.1"/>
    </source>
</evidence>
<dbReference type="InterPro" id="IPR009003">
    <property type="entry name" value="Peptidase_S1_PA"/>
</dbReference>
<dbReference type="PANTHER" id="PTHR24271:SF66">
    <property type="entry name" value="KALLIKREIN-10"/>
    <property type="match status" value="1"/>
</dbReference>
<evidence type="ECO:0000259" key="2">
    <source>
        <dbReference type="Pfam" id="PF00089"/>
    </source>
</evidence>
<name>A0A7L0KA11_CHATO</name>
<dbReference type="InterPro" id="IPR001254">
    <property type="entry name" value="Trypsin_dom"/>
</dbReference>
<dbReference type="SUPFAM" id="SSF50494">
    <property type="entry name" value="Trypsin-like serine proteases"/>
    <property type="match status" value="1"/>
</dbReference>
<dbReference type="GO" id="GO:0006508">
    <property type="term" value="P:proteolysis"/>
    <property type="evidence" value="ECO:0007669"/>
    <property type="project" value="InterPro"/>
</dbReference>
<keyword evidence="1" id="KW-1015">Disulfide bond</keyword>
<gene>
    <name evidence="3" type="primary">Try1_1</name>
    <name evidence="3" type="ORF">CHATOR_R15180</name>
</gene>
<dbReference type="EMBL" id="VXAL01014364">
    <property type="protein sequence ID" value="NXK53240.1"/>
    <property type="molecule type" value="Genomic_DNA"/>
</dbReference>
<feature type="domain" description="Peptidase S1" evidence="2">
    <location>
        <begin position="1"/>
        <end position="78"/>
    </location>
</feature>
<dbReference type="GO" id="GO:0030141">
    <property type="term" value="C:secretory granule"/>
    <property type="evidence" value="ECO:0007669"/>
    <property type="project" value="TreeGrafter"/>
</dbReference>
<dbReference type="Gene3D" id="2.40.10.10">
    <property type="entry name" value="Trypsin-like serine proteases"/>
    <property type="match status" value="1"/>
</dbReference>
<organism evidence="3 4">
    <name type="scientific">Chauna torquata</name>
    <name type="common">Southern screamer</name>
    <dbReference type="NCBI Taxonomy" id="30388"/>
    <lineage>
        <taxon>Eukaryota</taxon>
        <taxon>Metazoa</taxon>
        <taxon>Chordata</taxon>
        <taxon>Craniata</taxon>
        <taxon>Vertebrata</taxon>
        <taxon>Euteleostomi</taxon>
        <taxon>Archelosauria</taxon>
        <taxon>Archosauria</taxon>
        <taxon>Dinosauria</taxon>
        <taxon>Saurischia</taxon>
        <taxon>Theropoda</taxon>
        <taxon>Coelurosauria</taxon>
        <taxon>Aves</taxon>
        <taxon>Neognathae</taxon>
        <taxon>Galloanserae</taxon>
        <taxon>Anseriformes</taxon>
        <taxon>Anhimidae</taxon>
        <taxon>Chauna</taxon>
    </lineage>
</organism>
<dbReference type="InterPro" id="IPR043504">
    <property type="entry name" value="Peptidase_S1_PA_chymotrypsin"/>
</dbReference>
<dbReference type="PANTHER" id="PTHR24271">
    <property type="entry name" value="KALLIKREIN-RELATED"/>
    <property type="match status" value="1"/>
</dbReference>
<dbReference type="GO" id="GO:0004252">
    <property type="term" value="F:serine-type endopeptidase activity"/>
    <property type="evidence" value="ECO:0007669"/>
    <property type="project" value="InterPro"/>
</dbReference>
<protein>
    <submittedName>
        <fullName evidence="3">TRY1 protein</fullName>
    </submittedName>
</protein>
<reference evidence="3 4" key="1">
    <citation type="submission" date="2019-09" db="EMBL/GenBank/DDBJ databases">
        <title>Bird 10,000 Genomes (B10K) Project - Family phase.</title>
        <authorList>
            <person name="Zhang G."/>
        </authorList>
    </citation>
    <scope>NUCLEOTIDE SEQUENCE [LARGE SCALE GENOMIC DNA]</scope>
    <source>
        <strain evidence="3">B10K-DU-011-36</strain>
        <tissue evidence="3">Muscle</tissue>
    </source>
</reference>
<accession>A0A7L0KA11</accession>
<evidence type="ECO:0000313" key="4">
    <source>
        <dbReference type="Proteomes" id="UP000537522"/>
    </source>
</evidence>
<feature type="non-terminal residue" evidence="3">
    <location>
        <position position="1"/>
    </location>
</feature>
<comment type="caution">
    <text evidence="3">The sequence shown here is derived from an EMBL/GenBank/DDBJ whole genome shotgun (WGS) entry which is preliminary data.</text>
</comment>
<proteinExistence type="predicted"/>
<sequence>RLGEYDLGRLDGTEQLRLARRLIRHPNYNYTTQEHDLMLVQLRRPATLGPSVQTLALGTRCPAPSTPCLVSGWGTTSSPKS</sequence>
<feature type="non-terminal residue" evidence="3">
    <location>
        <position position="81"/>
    </location>
</feature>